<feature type="transmembrane region" description="Helical" evidence="8">
    <location>
        <begin position="65"/>
        <end position="84"/>
    </location>
</feature>
<keyword evidence="3" id="KW-0813">Transport</keyword>
<comment type="caution">
    <text evidence="9">The sequence shown here is derived from an EMBL/GenBank/DDBJ whole genome shotgun (WGS) entry which is preliminary data.</text>
</comment>
<feature type="transmembrane region" description="Helical" evidence="8">
    <location>
        <begin position="199"/>
        <end position="218"/>
    </location>
</feature>
<evidence type="ECO:0000256" key="7">
    <source>
        <dbReference type="ARBA" id="ARBA00023136"/>
    </source>
</evidence>
<feature type="transmembrane region" description="Helical" evidence="8">
    <location>
        <begin position="32"/>
        <end position="53"/>
    </location>
</feature>
<evidence type="ECO:0000256" key="2">
    <source>
        <dbReference type="ARBA" id="ARBA00010145"/>
    </source>
</evidence>
<feature type="transmembrane region" description="Helical" evidence="8">
    <location>
        <begin position="230"/>
        <end position="250"/>
    </location>
</feature>
<name>A0ABS3F4D4_9PROT</name>
<protein>
    <submittedName>
        <fullName evidence="9">AEC family transporter</fullName>
    </submittedName>
</protein>
<feature type="transmembrane region" description="Helical" evidence="8">
    <location>
        <begin position="167"/>
        <end position="187"/>
    </location>
</feature>
<accession>A0ABS3F4D4</accession>
<evidence type="ECO:0000256" key="1">
    <source>
        <dbReference type="ARBA" id="ARBA00004651"/>
    </source>
</evidence>
<evidence type="ECO:0000256" key="8">
    <source>
        <dbReference type="SAM" id="Phobius"/>
    </source>
</evidence>
<dbReference type="Gene3D" id="1.20.1530.20">
    <property type="match status" value="1"/>
</dbReference>
<keyword evidence="5 8" id="KW-0812">Transmembrane</keyword>
<keyword evidence="10" id="KW-1185">Reference proteome</keyword>
<evidence type="ECO:0000256" key="6">
    <source>
        <dbReference type="ARBA" id="ARBA00022989"/>
    </source>
</evidence>
<dbReference type="RefSeq" id="WP_207043641.1">
    <property type="nucleotide sequence ID" value="NZ_JAFLNC010000002.1"/>
</dbReference>
<gene>
    <name evidence="9" type="ORF">J0X12_07140</name>
</gene>
<evidence type="ECO:0000256" key="4">
    <source>
        <dbReference type="ARBA" id="ARBA00022475"/>
    </source>
</evidence>
<proteinExistence type="inferred from homology"/>
<keyword evidence="6 8" id="KW-1133">Transmembrane helix</keyword>
<feature type="transmembrane region" description="Helical" evidence="8">
    <location>
        <begin position="256"/>
        <end position="277"/>
    </location>
</feature>
<keyword evidence="4" id="KW-1003">Cell membrane</keyword>
<organism evidence="9 10">
    <name type="scientific">Sneathiella sedimenti</name>
    <dbReference type="NCBI Taxonomy" id="2816034"/>
    <lineage>
        <taxon>Bacteria</taxon>
        <taxon>Pseudomonadati</taxon>
        <taxon>Pseudomonadota</taxon>
        <taxon>Alphaproteobacteria</taxon>
        <taxon>Sneathiellales</taxon>
        <taxon>Sneathiellaceae</taxon>
        <taxon>Sneathiella</taxon>
    </lineage>
</organism>
<dbReference type="Proteomes" id="UP000664761">
    <property type="component" value="Unassembled WGS sequence"/>
</dbReference>
<dbReference type="PANTHER" id="PTHR36838">
    <property type="entry name" value="AUXIN EFFLUX CARRIER FAMILY PROTEIN"/>
    <property type="match status" value="1"/>
</dbReference>
<dbReference type="Pfam" id="PF03547">
    <property type="entry name" value="Mem_trans"/>
    <property type="match status" value="1"/>
</dbReference>
<sequence>MAEIAGLVFPLFGLILLGYLTARITKQPAEAMGWLNTFIIYVALPCLFFKLLSKTPIEKLTSWEFITTNVSTTFVIFLIVYAIARLLVKATTPEATIQGLAGAYGNIGYMGPGIALLTFGEAAAVPLALIFCFENVLHFIVAPTMMALSGGKERHVAALLGQIAKKVFLHPFIIATIVGVAAAIIEFTPPTPIERLIDYLAQAAAPCALFAMGVTLALRPLKRVPVELTFIIPFNLVVHPVLMYLSLSWFGDFDPIWVYTAVLLAALPTATNVFVIAQQYGVWVERASATILLTTMLSVLTVTLLLYAMTTGLMPADLFVG</sequence>
<feature type="transmembrane region" description="Helical" evidence="8">
    <location>
        <begin position="123"/>
        <end position="146"/>
    </location>
</feature>
<dbReference type="InterPro" id="IPR038770">
    <property type="entry name" value="Na+/solute_symporter_sf"/>
</dbReference>
<evidence type="ECO:0000256" key="5">
    <source>
        <dbReference type="ARBA" id="ARBA00022692"/>
    </source>
</evidence>
<dbReference type="InterPro" id="IPR004776">
    <property type="entry name" value="Mem_transp_PIN-like"/>
</dbReference>
<dbReference type="PANTHER" id="PTHR36838:SF3">
    <property type="entry name" value="TRANSPORTER AUXIN EFFLUX CARRIER EC FAMILY"/>
    <property type="match status" value="1"/>
</dbReference>
<feature type="transmembrane region" description="Helical" evidence="8">
    <location>
        <begin position="289"/>
        <end position="309"/>
    </location>
</feature>
<keyword evidence="7 8" id="KW-0472">Membrane</keyword>
<comment type="similarity">
    <text evidence="2">Belongs to the auxin efflux carrier (TC 2.A.69) family.</text>
</comment>
<dbReference type="EMBL" id="JAFLNC010000002">
    <property type="protein sequence ID" value="MBO0333381.1"/>
    <property type="molecule type" value="Genomic_DNA"/>
</dbReference>
<evidence type="ECO:0000313" key="10">
    <source>
        <dbReference type="Proteomes" id="UP000664761"/>
    </source>
</evidence>
<evidence type="ECO:0000313" key="9">
    <source>
        <dbReference type="EMBL" id="MBO0333381.1"/>
    </source>
</evidence>
<evidence type="ECO:0000256" key="3">
    <source>
        <dbReference type="ARBA" id="ARBA00022448"/>
    </source>
</evidence>
<comment type="subcellular location">
    <subcellularLocation>
        <location evidence="1">Cell membrane</location>
        <topology evidence="1">Multi-pass membrane protein</topology>
    </subcellularLocation>
</comment>
<reference evidence="9 10" key="1">
    <citation type="submission" date="2021-03" db="EMBL/GenBank/DDBJ databases">
        <title>Sneathiella sp. CAU 1612 isolated from Kang Won-do.</title>
        <authorList>
            <person name="Kim W."/>
        </authorList>
    </citation>
    <scope>NUCLEOTIDE SEQUENCE [LARGE SCALE GENOMIC DNA]</scope>
    <source>
        <strain evidence="9 10">CAU 1612</strain>
    </source>
</reference>